<proteinExistence type="predicted"/>
<organism evidence="1 2">
    <name type="scientific">Fulvimarina uroteuthidis</name>
    <dbReference type="NCBI Taxonomy" id="3098149"/>
    <lineage>
        <taxon>Bacteria</taxon>
        <taxon>Pseudomonadati</taxon>
        <taxon>Pseudomonadota</taxon>
        <taxon>Alphaproteobacteria</taxon>
        <taxon>Hyphomicrobiales</taxon>
        <taxon>Aurantimonadaceae</taxon>
        <taxon>Fulvimarina</taxon>
    </lineage>
</organism>
<dbReference type="PANTHER" id="PTHR40590:SF1">
    <property type="entry name" value="CYTOPLASMIC PROTEIN"/>
    <property type="match status" value="1"/>
</dbReference>
<sequence length="364" mass="39000">MNDTTMKKAEAFADRLLTLALAVPLIILTLLFAGALLGPAGAQESTPETGTLADCGTDLRTTLSEDQRRSIAGTAATIPAGEGLFWKIEKAGVAPSYLLGTIHLPDPRVTRLRPHVAAALEAADRTVLELSEIADPAAMAAAMFTMPDIMMLPDEKTLETILDDAQYRTVADGLATKGIPILAMNRMQPWFISMSLATPSCPALGEDDPAAALDSILAKRTIENGRAVLGLETVDEQLSALASMPLDTQIEQLVATMGYLGDVNDMMETMVRIYEDEEIAALMPTLQALFPDAEAVVGGSEAFAAFEKEIIDKRNELMTERMIPMLEDGNSFIGVGALHLIGKTGIVSGLRERGWTVTRQERGA</sequence>
<evidence type="ECO:0000313" key="1">
    <source>
        <dbReference type="EMBL" id="MDY8109374.1"/>
    </source>
</evidence>
<dbReference type="CDD" id="cd14789">
    <property type="entry name" value="Tiki"/>
    <property type="match status" value="1"/>
</dbReference>
<keyword evidence="2" id="KW-1185">Reference proteome</keyword>
<gene>
    <name evidence="1" type="ORF">U0C82_09500</name>
</gene>
<dbReference type="InterPro" id="IPR047111">
    <property type="entry name" value="YbaP-like"/>
</dbReference>
<dbReference type="RefSeq" id="WP_322186812.1">
    <property type="nucleotide sequence ID" value="NZ_JAXLPB010000002.1"/>
</dbReference>
<accession>A0ABU5I3I1</accession>
<reference evidence="1 2" key="1">
    <citation type="submission" date="2023-12" db="EMBL/GenBank/DDBJ databases">
        <title>Description of Novel Strain Fulvimarina sp. 2208YS6-2-32 isolated from Uroteuthis (Photololigo) edulis.</title>
        <authorList>
            <person name="Park J.-S."/>
        </authorList>
    </citation>
    <scope>NUCLEOTIDE SEQUENCE [LARGE SCALE GENOMIC DNA]</scope>
    <source>
        <strain evidence="1 2">2208YS6-2-32</strain>
    </source>
</reference>
<evidence type="ECO:0000313" key="2">
    <source>
        <dbReference type="Proteomes" id="UP001294412"/>
    </source>
</evidence>
<dbReference type="PANTHER" id="PTHR40590">
    <property type="entry name" value="CYTOPLASMIC PROTEIN-RELATED"/>
    <property type="match status" value="1"/>
</dbReference>
<dbReference type="Pfam" id="PF01963">
    <property type="entry name" value="TraB_PrgY_gumN"/>
    <property type="match status" value="1"/>
</dbReference>
<dbReference type="Proteomes" id="UP001294412">
    <property type="component" value="Unassembled WGS sequence"/>
</dbReference>
<name>A0ABU5I3I1_9HYPH</name>
<comment type="caution">
    <text evidence="1">The sequence shown here is derived from an EMBL/GenBank/DDBJ whole genome shotgun (WGS) entry which is preliminary data.</text>
</comment>
<protein>
    <submittedName>
        <fullName evidence="1">TraB/GumN family protein</fullName>
    </submittedName>
</protein>
<dbReference type="EMBL" id="JAXLPB010000002">
    <property type="protein sequence ID" value="MDY8109374.1"/>
    <property type="molecule type" value="Genomic_DNA"/>
</dbReference>
<dbReference type="InterPro" id="IPR002816">
    <property type="entry name" value="TraB/PrgY/GumN_fam"/>
</dbReference>